<protein>
    <recommendedName>
        <fullName evidence="3">NADH-ubiquinone oxidoreductase 17.8 kDa subunit</fullName>
    </recommendedName>
</protein>
<dbReference type="AlphaFoldDB" id="A0A9P4Y932"/>
<organism evidence="1 2">
    <name type="scientific">Cryphonectria parasitica (strain ATCC 38755 / EP155)</name>
    <dbReference type="NCBI Taxonomy" id="660469"/>
    <lineage>
        <taxon>Eukaryota</taxon>
        <taxon>Fungi</taxon>
        <taxon>Dikarya</taxon>
        <taxon>Ascomycota</taxon>
        <taxon>Pezizomycotina</taxon>
        <taxon>Sordariomycetes</taxon>
        <taxon>Sordariomycetidae</taxon>
        <taxon>Diaporthales</taxon>
        <taxon>Cryphonectriaceae</taxon>
        <taxon>Cryphonectria-Endothia species complex</taxon>
        <taxon>Cryphonectria</taxon>
    </lineage>
</organism>
<dbReference type="EMBL" id="MU032345">
    <property type="protein sequence ID" value="KAF3769224.1"/>
    <property type="molecule type" value="Genomic_DNA"/>
</dbReference>
<dbReference type="RefSeq" id="XP_040780185.1">
    <property type="nucleotide sequence ID" value="XM_040923113.1"/>
</dbReference>
<name>A0A9P4Y932_CRYP1</name>
<reference evidence="1" key="1">
    <citation type="journal article" date="2020" name="Phytopathology">
        <title>Genome sequence of the chestnut blight fungus Cryphonectria parasitica EP155: A fundamental resource for an archetypical invasive plant pathogen.</title>
        <authorList>
            <person name="Crouch J.A."/>
            <person name="Dawe A."/>
            <person name="Aerts A."/>
            <person name="Barry K."/>
            <person name="Churchill A.C.L."/>
            <person name="Grimwood J."/>
            <person name="Hillman B."/>
            <person name="Milgroom M.G."/>
            <person name="Pangilinan J."/>
            <person name="Smith M."/>
            <person name="Salamov A."/>
            <person name="Schmutz J."/>
            <person name="Yadav J."/>
            <person name="Grigoriev I.V."/>
            <person name="Nuss D."/>
        </authorList>
    </citation>
    <scope>NUCLEOTIDE SEQUENCE</scope>
    <source>
        <strain evidence="1">EP155</strain>
    </source>
</reference>
<dbReference type="InterPro" id="IPR034444">
    <property type="entry name" value="Nuo17.8"/>
</dbReference>
<dbReference type="Proteomes" id="UP000803844">
    <property type="component" value="Unassembled WGS sequence"/>
</dbReference>
<dbReference type="OrthoDB" id="2120038at2759"/>
<evidence type="ECO:0008006" key="3">
    <source>
        <dbReference type="Google" id="ProtNLM"/>
    </source>
</evidence>
<sequence length="176" mass="20027">MLAVRQRARRAQPTAHALRPAARFYASDHGHDAHHDHHHAPQVEESPGLGLYFALGALGLSMFTYSISRPGKEGEASKLSQWIDSYRAQSQQTWEQRNTLRTDLKEQAAADRHLFNTVEKSKAFDLRTPELINSGSPHNVPAGHYVNLDYLVEHYRKEHLEEEERKAKKLAEAKKA</sequence>
<accession>A0A9P4Y932</accession>
<evidence type="ECO:0000313" key="2">
    <source>
        <dbReference type="Proteomes" id="UP000803844"/>
    </source>
</evidence>
<gene>
    <name evidence="1" type="ORF">M406DRAFT_355219</name>
</gene>
<evidence type="ECO:0000313" key="1">
    <source>
        <dbReference type="EMBL" id="KAF3769224.1"/>
    </source>
</evidence>
<dbReference type="GeneID" id="63840242"/>
<proteinExistence type="predicted"/>
<dbReference type="PANTHER" id="PTHR42100:SF1">
    <property type="entry name" value="OXIDOREDUCTASE 178 KDA SUBUNIT, PUTATIVE (AFU_ORTHOLOGUE AFUA_8G04320)-RELATED"/>
    <property type="match status" value="1"/>
</dbReference>
<dbReference type="PANTHER" id="PTHR42100">
    <property type="entry name" value="OXIDOREDUCTASE 178 KDA SUBUNIT, PUTATIVE (AFU_ORTHOLOGUE AFUA_8G04320)-RELATED"/>
    <property type="match status" value="1"/>
</dbReference>
<comment type="caution">
    <text evidence="1">The sequence shown here is derived from an EMBL/GenBank/DDBJ whole genome shotgun (WGS) entry which is preliminary data.</text>
</comment>
<dbReference type="GO" id="GO:0005739">
    <property type="term" value="C:mitochondrion"/>
    <property type="evidence" value="ECO:0007669"/>
    <property type="project" value="InterPro"/>
</dbReference>
<keyword evidence="2" id="KW-1185">Reference proteome</keyword>